<evidence type="ECO:0000313" key="2">
    <source>
        <dbReference type="Proteomes" id="UP000515743"/>
    </source>
</evidence>
<protein>
    <submittedName>
        <fullName evidence="1">Uncharacterized protein</fullName>
    </submittedName>
</protein>
<dbReference type="KEGG" id="cik:H0194_04690"/>
<name>A0A7G7CRR2_9CORY</name>
<dbReference type="AlphaFoldDB" id="A0A7G7CRR2"/>
<dbReference type="Proteomes" id="UP000515743">
    <property type="component" value="Chromosome"/>
</dbReference>
<sequence length="124" mass="13783">MRTLADMPLAQRSECVGMWCNIGPHEPGIDAGNRLFVLRSSSNYQGAQHVKLLDPISGVSEYISFKNVTLRPDLPRAWTPNGAPVPGEWEDGTSNFFVNESQLSPNAGSTGWTHRRWVGEWEPC</sequence>
<dbReference type="EMBL" id="CP059404">
    <property type="protein sequence ID" value="QNE90278.1"/>
    <property type="molecule type" value="Genomic_DNA"/>
</dbReference>
<reference evidence="1 2" key="1">
    <citation type="submission" date="2020-07" db="EMBL/GenBank/DDBJ databases">
        <title>Complete genome and description of Corynebacterium incognita strain Marseille-Q3630 sp. nov.</title>
        <authorList>
            <person name="Boxberger M."/>
        </authorList>
    </citation>
    <scope>NUCLEOTIDE SEQUENCE [LARGE SCALE GENOMIC DNA]</scope>
    <source>
        <strain evidence="1 2">Marseille-Q3630</strain>
    </source>
</reference>
<keyword evidence="2" id="KW-1185">Reference proteome</keyword>
<evidence type="ECO:0000313" key="1">
    <source>
        <dbReference type="EMBL" id="QNE90278.1"/>
    </source>
</evidence>
<dbReference type="RefSeq" id="WP_185176651.1">
    <property type="nucleotide sequence ID" value="NZ_CP059404.1"/>
</dbReference>
<organism evidence="1 2">
    <name type="scientific">Corynebacterium incognita</name>
    <dbReference type="NCBI Taxonomy" id="2754725"/>
    <lineage>
        <taxon>Bacteria</taxon>
        <taxon>Bacillati</taxon>
        <taxon>Actinomycetota</taxon>
        <taxon>Actinomycetes</taxon>
        <taxon>Mycobacteriales</taxon>
        <taxon>Corynebacteriaceae</taxon>
        <taxon>Corynebacterium</taxon>
    </lineage>
</organism>
<accession>A0A7G7CRR2</accession>
<gene>
    <name evidence="1" type="ORF">H0194_04690</name>
</gene>
<proteinExistence type="predicted"/>